<dbReference type="CDD" id="cd12797">
    <property type="entry name" value="M23_peptidase"/>
    <property type="match status" value="1"/>
</dbReference>
<feature type="chain" id="PRO_5042786926" evidence="1">
    <location>
        <begin position="31"/>
        <end position="172"/>
    </location>
</feature>
<gene>
    <name evidence="3" type="ORF">ORY91_002116</name>
    <name evidence="4" type="ORF">V9W64_04845</name>
</gene>
<dbReference type="AlphaFoldDB" id="A0A9X4IF06"/>
<name>A0A9X4IF06_9NEIS</name>
<dbReference type="Pfam" id="PF01551">
    <property type="entry name" value="Peptidase_M23"/>
    <property type="match status" value="1"/>
</dbReference>
<keyword evidence="4" id="KW-0378">Hydrolase</keyword>
<dbReference type="PROSITE" id="PS51257">
    <property type="entry name" value="PROKAR_LIPOPROTEIN"/>
    <property type="match status" value="1"/>
</dbReference>
<dbReference type="EMBL" id="JAPQFL010000008">
    <property type="protein sequence ID" value="MDD9328678.1"/>
    <property type="molecule type" value="Genomic_DNA"/>
</dbReference>
<dbReference type="RefSeq" id="WP_274585724.1">
    <property type="nucleotide sequence ID" value="NZ_CP145811.1"/>
</dbReference>
<keyword evidence="5" id="KW-1185">Reference proteome</keyword>
<keyword evidence="1" id="KW-0732">Signal</keyword>
<reference evidence="4" key="2">
    <citation type="submission" date="2024-02" db="EMBL/GenBank/DDBJ databases">
        <title>Neisseria leonii sp. nov.</title>
        <authorList>
            <person name="Boutroux M."/>
            <person name="Favre-Rochex S."/>
            <person name="Gorgette O."/>
            <person name="Touak G."/>
            <person name="Muhle E."/>
            <person name="Chesneau O."/>
            <person name="Clermont D."/>
            <person name="Rahi P."/>
        </authorList>
    </citation>
    <scope>NUCLEOTIDE SEQUENCE</scope>
    <source>
        <strain evidence="4">51.81</strain>
    </source>
</reference>
<dbReference type="SUPFAM" id="SSF51261">
    <property type="entry name" value="Duplicated hybrid motif"/>
    <property type="match status" value="1"/>
</dbReference>
<dbReference type="InterPro" id="IPR016047">
    <property type="entry name" value="M23ase_b-sheet_dom"/>
</dbReference>
<evidence type="ECO:0000313" key="3">
    <source>
        <dbReference type="EMBL" id="MDD9328678.1"/>
    </source>
</evidence>
<accession>A0A9X4IF06</accession>
<evidence type="ECO:0000259" key="2">
    <source>
        <dbReference type="Pfam" id="PF01551"/>
    </source>
</evidence>
<dbReference type="InterPro" id="IPR050570">
    <property type="entry name" value="Cell_wall_metabolism_enzyme"/>
</dbReference>
<organism evidence="3">
    <name type="scientific">Neisseria leonii</name>
    <dbReference type="NCBI Taxonomy" id="2995413"/>
    <lineage>
        <taxon>Bacteria</taxon>
        <taxon>Pseudomonadati</taxon>
        <taxon>Pseudomonadota</taxon>
        <taxon>Betaproteobacteria</taxon>
        <taxon>Neisseriales</taxon>
        <taxon>Neisseriaceae</taxon>
        <taxon>Neisseria</taxon>
    </lineage>
</organism>
<feature type="signal peptide" evidence="1">
    <location>
        <begin position="1"/>
        <end position="30"/>
    </location>
</feature>
<dbReference type="InterPro" id="IPR011055">
    <property type="entry name" value="Dup_hybrid_motif"/>
</dbReference>
<reference evidence="3" key="1">
    <citation type="submission" date="2022-10" db="EMBL/GenBank/DDBJ databases">
        <authorList>
            <person name="Boutroux M."/>
        </authorList>
    </citation>
    <scope>NUCLEOTIDE SEQUENCE</scope>
    <source>
        <strain evidence="3">51.81</strain>
    </source>
</reference>
<dbReference type="PANTHER" id="PTHR21666:SF268">
    <property type="entry name" value="PEPTIDASE M23 DOMAIN-CONTAINING PROTEIN"/>
    <property type="match status" value="1"/>
</dbReference>
<dbReference type="EC" id="3.4.-.-" evidence="4"/>
<dbReference type="PANTHER" id="PTHR21666">
    <property type="entry name" value="PEPTIDASE-RELATED"/>
    <property type="match status" value="1"/>
</dbReference>
<feature type="domain" description="M23ase beta-sheet core" evidence="2">
    <location>
        <begin position="69"/>
        <end position="164"/>
    </location>
</feature>
<dbReference type="EMBL" id="CP146598">
    <property type="protein sequence ID" value="WWY04049.1"/>
    <property type="molecule type" value="Genomic_DNA"/>
</dbReference>
<sequence>MKKRSLCRLMLAAAALSAAACRSPSPPVPAAELAALKMQPPPEMMSLPNPVRGHRFADTWGAPRSGGRKHEGVDISAERGTPVRSTADGIIICFSDGGLGGKAVYVQSAGAQHYYAHLSRTAGHRRYARVRAGDIIGYVGDTGNAKGMPQLHYGIYLPDGAVNPYPLIDQNR</sequence>
<protein>
    <submittedName>
        <fullName evidence="3">M23 family metallopeptidase</fullName>
        <ecNumber evidence="4">3.4.-.-</ecNumber>
    </submittedName>
</protein>
<evidence type="ECO:0000313" key="4">
    <source>
        <dbReference type="EMBL" id="WWY04049.1"/>
    </source>
</evidence>
<evidence type="ECO:0000256" key="1">
    <source>
        <dbReference type="SAM" id="SignalP"/>
    </source>
</evidence>
<proteinExistence type="predicted"/>
<dbReference type="Gene3D" id="2.70.70.10">
    <property type="entry name" value="Glucose Permease (Domain IIA)"/>
    <property type="match status" value="1"/>
</dbReference>
<dbReference type="Proteomes" id="UP001149607">
    <property type="component" value="Chromosome"/>
</dbReference>
<evidence type="ECO:0000313" key="5">
    <source>
        <dbReference type="Proteomes" id="UP001149607"/>
    </source>
</evidence>
<dbReference type="GO" id="GO:0004222">
    <property type="term" value="F:metalloendopeptidase activity"/>
    <property type="evidence" value="ECO:0007669"/>
    <property type="project" value="TreeGrafter"/>
</dbReference>